<dbReference type="SUPFAM" id="SSF55073">
    <property type="entry name" value="Nucleotide cyclase"/>
    <property type="match status" value="1"/>
</dbReference>
<protein>
    <submittedName>
        <fullName evidence="2">Diguanylate cyclase (GGDEF) domain-containing protein</fullName>
    </submittedName>
</protein>
<reference evidence="2 3" key="1">
    <citation type="submission" date="2016-10" db="EMBL/GenBank/DDBJ databases">
        <authorList>
            <person name="de Groot N.N."/>
        </authorList>
    </citation>
    <scope>NUCLEOTIDE SEQUENCE [LARGE SCALE GENOMIC DNA]</scope>
    <source>
        <strain evidence="2 3">DSM 25294</strain>
    </source>
</reference>
<dbReference type="Gene3D" id="3.30.70.270">
    <property type="match status" value="1"/>
</dbReference>
<evidence type="ECO:0000313" key="2">
    <source>
        <dbReference type="EMBL" id="SDJ38298.1"/>
    </source>
</evidence>
<dbReference type="PANTHER" id="PTHR46663">
    <property type="entry name" value="DIGUANYLATE CYCLASE DGCT-RELATED"/>
    <property type="match status" value="1"/>
</dbReference>
<feature type="domain" description="GGDEF" evidence="1">
    <location>
        <begin position="1"/>
        <end position="86"/>
    </location>
</feature>
<evidence type="ECO:0000259" key="1">
    <source>
        <dbReference type="PROSITE" id="PS50887"/>
    </source>
</evidence>
<dbReference type="PANTHER" id="PTHR46663:SF2">
    <property type="entry name" value="GGDEF DOMAIN-CONTAINING PROTEIN"/>
    <property type="match status" value="1"/>
</dbReference>
<dbReference type="InterPro" id="IPR029787">
    <property type="entry name" value="Nucleotide_cyclase"/>
</dbReference>
<evidence type="ECO:0000313" key="3">
    <source>
        <dbReference type="Proteomes" id="UP000199382"/>
    </source>
</evidence>
<dbReference type="AlphaFoldDB" id="A0A1G8T9V1"/>
<gene>
    <name evidence="2" type="ORF">SAMN04488026_101682</name>
</gene>
<proteinExistence type="predicted"/>
<dbReference type="EMBL" id="FNEK01000016">
    <property type="protein sequence ID" value="SDJ38298.1"/>
    <property type="molecule type" value="Genomic_DNA"/>
</dbReference>
<name>A0A1G8T9V1_9RHOB</name>
<dbReference type="Pfam" id="PF00990">
    <property type="entry name" value="GGDEF"/>
    <property type="match status" value="1"/>
</dbReference>
<organism evidence="2 3">
    <name type="scientific">Aliiruegeria lutimaris</name>
    <dbReference type="NCBI Taxonomy" id="571298"/>
    <lineage>
        <taxon>Bacteria</taxon>
        <taxon>Pseudomonadati</taxon>
        <taxon>Pseudomonadota</taxon>
        <taxon>Alphaproteobacteria</taxon>
        <taxon>Rhodobacterales</taxon>
        <taxon>Roseobacteraceae</taxon>
        <taxon>Aliiruegeria</taxon>
    </lineage>
</organism>
<keyword evidence="3" id="KW-1185">Reference proteome</keyword>
<accession>A0A1G8T9V1</accession>
<dbReference type="InterPro" id="IPR043128">
    <property type="entry name" value="Rev_trsase/Diguanyl_cyclase"/>
</dbReference>
<dbReference type="NCBIfam" id="TIGR00254">
    <property type="entry name" value="GGDEF"/>
    <property type="match status" value="1"/>
</dbReference>
<dbReference type="STRING" id="571298.SAMN04488026_101682"/>
<dbReference type="InterPro" id="IPR000160">
    <property type="entry name" value="GGDEF_dom"/>
</dbReference>
<dbReference type="PROSITE" id="PS50887">
    <property type="entry name" value="GGDEF"/>
    <property type="match status" value="1"/>
</dbReference>
<sequence>MLVRVAEVLRDSIRSSDFAARIGGDEYSILLAEGQAEDDASALVERIQAKLAEPLIYDGRQCRIGASFGIAHVDDLATTGEVAREI</sequence>
<dbReference type="Proteomes" id="UP000199382">
    <property type="component" value="Unassembled WGS sequence"/>
</dbReference>
<dbReference type="InterPro" id="IPR052163">
    <property type="entry name" value="DGC-Regulatory_Protein"/>
</dbReference>